<dbReference type="GO" id="GO:0005975">
    <property type="term" value="P:carbohydrate metabolic process"/>
    <property type="evidence" value="ECO:0007669"/>
    <property type="project" value="InterPro"/>
</dbReference>
<dbReference type="SUPFAM" id="SSF51445">
    <property type="entry name" value="(Trans)glycosidases"/>
    <property type="match status" value="1"/>
</dbReference>
<dbReference type="InterPro" id="IPR017853">
    <property type="entry name" value="GH"/>
</dbReference>
<dbReference type="OrthoDB" id="9811841at2"/>
<dbReference type="STRING" id="1123303.GCA_000372425_00163"/>
<dbReference type="GO" id="GO:0004134">
    <property type="term" value="F:4-alpha-glucanotransferase activity"/>
    <property type="evidence" value="ECO:0007669"/>
    <property type="project" value="UniProtKB-EC"/>
</dbReference>
<dbReference type="Pfam" id="PF02446">
    <property type="entry name" value="Glyco_hydro_77"/>
    <property type="match status" value="1"/>
</dbReference>
<dbReference type="PANTHER" id="PTHR32438:SF5">
    <property type="entry name" value="4-ALPHA-GLUCANOTRANSFERASE DPE1, CHLOROPLASTIC_AMYLOPLASTIC"/>
    <property type="match status" value="1"/>
</dbReference>
<dbReference type="NCBIfam" id="NF011078">
    <property type="entry name" value="PRK14508.1-1"/>
    <property type="match status" value="1"/>
</dbReference>
<sequence>MEKRASGVLMHISSLPGKFGIGTFGKEAYDFVDFLKETEQSCWQILPLTSTSYGDSPYQSFSAIAGNVNFIDFDFLSRDGLLVEADYADIDFGQDPETVDYALLFKVRRPILEKAVRHFLGRPANLKKLRDFEKKNQSWLPDFTEFMAIKEHFDYKALQEWEDKEAIQRVPERLAYYRDKLNDLIDYYKVTQYFFFEQWHDLKTYANQHGVDIIGDMPIYVSTDSVEVWTMPELFKLDKNRKPLYVAGVPADGFSKDGQLWGNPIYDWPKHLETGFTWWIYRIKESFKLYDMLRIDHFKGFSDYWEIPGDAKVAKNGKWKPGPGIALFDAVQASLGDLPIIAEDLGNIDDKARKLLSNTGYPGMKVLEFGFYDVTGQSIDIAHRCVPNSVAYIGTHDNEVVNGWYDNLTVEQQEFVDDYTHRKPIEKVSRAMLRLLFSTVSDLAIASMQDILDQPAESRMNYPSTVGGNWQWRMKAEDLTEERKAYLLKITKLYQRGKLDNDNN</sequence>
<dbReference type="NCBIfam" id="NF011080">
    <property type="entry name" value="PRK14508.1-3"/>
    <property type="match status" value="1"/>
</dbReference>
<evidence type="ECO:0000313" key="11">
    <source>
        <dbReference type="EMBL" id="SQF39919.1"/>
    </source>
</evidence>
<evidence type="ECO:0000256" key="1">
    <source>
        <dbReference type="ARBA" id="ARBA00000439"/>
    </source>
</evidence>
<dbReference type="KEGG" id="sfer:NCTC12278_00630"/>
<comment type="catalytic activity">
    <reaction evidence="1 10">
        <text>Transfers a segment of a (1-&gt;4)-alpha-D-glucan to a new position in an acceptor, which may be glucose or a (1-&gt;4)-alpha-D-glucan.</text>
        <dbReference type="EC" id="2.4.1.25"/>
    </reaction>
</comment>
<accession>A0A2X3VXP3</accession>
<evidence type="ECO:0000256" key="8">
    <source>
        <dbReference type="ARBA" id="ARBA00031423"/>
    </source>
</evidence>
<keyword evidence="7 10" id="KW-0119">Carbohydrate metabolism</keyword>
<dbReference type="NCBIfam" id="TIGR00217">
    <property type="entry name" value="malQ"/>
    <property type="match status" value="1"/>
</dbReference>
<keyword evidence="12" id="KW-1185">Reference proteome</keyword>
<dbReference type="Proteomes" id="UP000249495">
    <property type="component" value="Chromosome 1"/>
</dbReference>
<dbReference type="AlphaFoldDB" id="A0A2X3VXP3"/>
<dbReference type="Gene3D" id="3.20.20.80">
    <property type="entry name" value="Glycosidases"/>
    <property type="match status" value="1"/>
</dbReference>
<name>A0A2X3VXP3_9STRE</name>
<gene>
    <name evidence="11" type="primary">malQ</name>
    <name evidence="11" type="ORF">NCTC12278_00630</name>
</gene>
<dbReference type="EC" id="2.4.1.25" evidence="3 10"/>
<evidence type="ECO:0000256" key="6">
    <source>
        <dbReference type="ARBA" id="ARBA00022679"/>
    </source>
</evidence>
<keyword evidence="6 10" id="KW-0808">Transferase</keyword>
<dbReference type="EMBL" id="LS483343">
    <property type="protein sequence ID" value="SQF39919.1"/>
    <property type="molecule type" value="Genomic_DNA"/>
</dbReference>
<evidence type="ECO:0000256" key="2">
    <source>
        <dbReference type="ARBA" id="ARBA00005684"/>
    </source>
</evidence>
<evidence type="ECO:0000256" key="5">
    <source>
        <dbReference type="ARBA" id="ARBA00022676"/>
    </source>
</evidence>
<evidence type="ECO:0000256" key="9">
    <source>
        <dbReference type="ARBA" id="ARBA00031501"/>
    </source>
</evidence>
<reference evidence="11 12" key="1">
    <citation type="submission" date="2018-06" db="EMBL/GenBank/DDBJ databases">
        <authorList>
            <consortium name="Pathogen Informatics"/>
            <person name="Doyle S."/>
        </authorList>
    </citation>
    <scope>NUCLEOTIDE SEQUENCE [LARGE SCALE GENOMIC DNA]</scope>
    <source>
        <strain evidence="11 12">NCTC12278</strain>
    </source>
</reference>
<organism evidence="11 12">
    <name type="scientific">Streptococcus ferus</name>
    <dbReference type="NCBI Taxonomy" id="1345"/>
    <lineage>
        <taxon>Bacteria</taxon>
        <taxon>Bacillati</taxon>
        <taxon>Bacillota</taxon>
        <taxon>Bacilli</taxon>
        <taxon>Lactobacillales</taxon>
        <taxon>Streptococcaceae</taxon>
        <taxon>Streptococcus</taxon>
    </lineage>
</organism>
<proteinExistence type="inferred from homology"/>
<dbReference type="RefSeq" id="WP_018029492.1">
    <property type="nucleotide sequence ID" value="NZ_LS483343.1"/>
</dbReference>
<evidence type="ECO:0000256" key="3">
    <source>
        <dbReference type="ARBA" id="ARBA00012560"/>
    </source>
</evidence>
<keyword evidence="5 10" id="KW-0328">Glycosyltransferase</keyword>
<evidence type="ECO:0000256" key="4">
    <source>
        <dbReference type="ARBA" id="ARBA00020295"/>
    </source>
</evidence>
<dbReference type="InterPro" id="IPR003385">
    <property type="entry name" value="Glyco_hydro_77"/>
</dbReference>
<evidence type="ECO:0000256" key="10">
    <source>
        <dbReference type="RuleBase" id="RU361207"/>
    </source>
</evidence>
<evidence type="ECO:0000256" key="7">
    <source>
        <dbReference type="ARBA" id="ARBA00023277"/>
    </source>
</evidence>
<dbReference type="PANTHER" id="PTHR32438">
    <property type="entry name" value="4-ALPHA-GLUCANOTRANSFERASE DPE1, CHLOROPLASTIC/AMYLOPLASTIC"/>
    <property type="match status" value="1"/>
</dbReference>
<protein>
    <recommendedName>
        <fullName evidence="4 10">4-alpha-glucanotransferase</fullName>
        <ecNumber evidence="3 10">2.4.1.25</ecNumber>
    </recommendedName>
    <alternativeName>
        <fullName evidence="8 10">Amylomaltase</fullName>
    </alternativeName>
    <alternativeName>
        <fullName evidence="9 10">Disproportionating enzyme</fullName>
    </alternativeName>
</protein>
<evidence type="ECO:0000313" key="12">
    <source>
        <dbReference type="Proteomes" id="UP000249495"/>
    </source>
</evidence>
<comment type="similarity">
    <text evidence="2 10">Belongs to the disproportionating enzyme family.</text>
</comment>